<dbReference type="Pfam" id="PF00069">
    <property type="entry name" value="Pkinase"/>
    <property type="match status" value="1"/>
</dbReference>
<feature type="transmembrane region" description="Helical" evidence="3">
    <location>
        <begin position="20"/>
        <end position="40"/>
    </location>
</feature>
<dbReference type="PANTHER" id="PTHR27005:SF315">
    <property type="entry name" value="PROTEIN KINASE DOMAIN-CONTAINING PROTEIN"/>
    <property type="match status" value="1"/>
</dbReference>
<dbReference type="InterPro" id="IPR008271">
    <property type="entry name" value="Ser/Thr_kinase_AS"/>
</dbReference>
<evidence type="ECO:0000256" key="1">
    <source>
        <dbReference type="ARBA" id="ARBA00022741"/>
    </source>
</evidence>
<dbReference type="GO" id="GO:0007166">
    <property type="term" value="P:cell surface receptor signaling pathway"/>
    <property type="evidence" value="ECO:0007669"/>
    <property type="project" value="InterPro"/>
</dbReference>
<sequence length="216" mass="23992">EVFALSQEICGDVLVPYPFGLAIGTGVLLLTLALYLSWVYKKKIQEKNRIRNGGGNGWVYKGLSDDKTEIVVKKSKVVDQNHIEQFLNEVDVVSKINHKNVVKLLGVCLETKIPMLVYEFVPNGSLFHHIHGRNPTILHSWSRCLRIAAETAGALDYMHSLASPPIIHIDIKSANILLDGNYTAKVSDFGASKLVPLDRTIPYTRGQGTMGRILRS</sequence>
<organism evidence="5 6">
    <name type="scientific">Coptis chinensis</name>
    <dbReference type="NCBI Taxonomy" id="261450"/>
    <lineage>
        <taxon>Eukaryota</taxon>
        <taxon>Viridiplantae</taxon>
        <taxon>Streptophyta</taxon>
        <taxon>Embryophyta</taxon>
        <taxon>Tracheophyta</taxon>
        <taxon>Spermatophyta</taxon>
        <taxon>Magnoliopsida</taxon>
        <taxon>Ranunculales</taxon>
        <taxon>Ranunculaceae</taxon>
        <taxon>Coptidoideae</taxon>
        <taxon>Coptis</taxon>
    </lineage>
</organism>
<feature type="domain" description="Protein kinase" evidence="4">
    <location>
        <begin position="45"/>
        <end position="216"/>
    </location>
</feature>
<evidence type="ECO:0000313" key="6">
    <source>
        <dbReference type="Proteomes" id="UP000631114"/>
    </source>
</evidence>
<dbReference type="GO" id="GO:0004674">
    <property type="term" value="F:protein serine/threonine kinase activity"/>
    <property type="evidence" value="ECO:0007669"/>
    <property type="project" value="TreeGrafter"/>
</dbReference>
<evidence type="ECO:0000256" key="2">
    <source>
        <dbReference type="ARBA" id="ARBA00022840"/>
    </source>
</evidence>
<evidence type="ECO:0000256" key="3">
    <source>
        <dbReference type="SAM" id="Phobius"/>
    </source>
</evidence>
<keyword evidence="3" id="KW-0812">Transmembrane</keyword>
<accession>A0A835M2Y2</accession>
<keyword evidence="2" id="KW-0067">ATP-binding</keyword>
<dbReference type="SMART" id="SM00220">
    <property type="entry name" value="S_TKc"/>
    <property type="match status" value="1"/>
</dbReference>
<dbReference type="PANTHER" id="PTHR27005">
    <property type="entry name" value="WALL-ASSOCIATED RECEPTOR KINASE-LIKE 21"/>
    <property type="match status" value="1"/>
</dbReference>
<keyword evidence="6" id="KW-1185">Reference proteome</keyword>
<dbReference type="GO" id="GO:0005886">
    <property type="term" value="C:plasma membrane"/>
    <property type="evidence" value="ECO:0007669"/>
    <property type="project" value="TreeGrafter"/>
</dbReference>
<dbReference type="Gene3D" id="1.10.510.10">
    <property type="entry name" value="Transferase(Phosphotransferase) domain 1"/>
    <property type="match status" value="1"/>
</dbReference>
<evidence type="ECO:0000259" key="4">
    <source>
        <dbReference type="PROSITE" id="PS50011"/>
    </source>
</evidence>
<reference evidence="5 6" key="1">
    <citation type="submission" date="2020-10" db="EMBL/GenBank/DDBJ databases">
        <title>The Coptis chinensis genome and diversification of protoberbering-type alkaloids.</title>
        <authorList>
            <person name="Wang B."/>
            <person name="Shu S."/>
            <person name="Song C."/>
            <person name="Liu Y."/>
        </authorList>
    </citation>
    <scope>NUCLEOTIDE SEQUENCE [LARGE SCALE GENOMIC DNA]</scope>
    <source>
        <strain evidence="5">HL-2020</strain>
        <tissue evidence="5">Leaf</tissue>
    </source>
</reference>
<dbReference type="Proteomes" id="UP000631114">
    <property type="component" value="Unassembled WGS sequence"/>
</dbReference>
<keyword evidence="3" id="KW-0472">Membrane</keyword>
<evidence type="ECO:0000313" key="5">
    <source>
        <dbReference type="EMBL" id="KAF9617110.1"/>
    </source>
</evidence>
<feature type="non-terminal residue" evidence="5">
    <location>
        <position position="1"/>
    </location>
</feature>
<name>A0A835M2Y2_9MAGN</name>
<dbReference type="PROSITE" id="PS00108">
    <property type="entry name" value="PROTEIN_KINASE_ST"/>
    <property type="match status" value="1"/>
</dbReference>
<dbReference type="OrthoDB" id="75710at2759"/>
<dbReference type="InterPro" id="IPR011009">
    <property type="entry name" value="Kinase-like_dom_sf"/>
</dbReference>
<dbReference type="GO" id="GO:0005524">
    <property type="term" value="F:ATP binding"/>
    <property type="evidence" value="ECO:0007669"/>
    <property type="project" value="UniProtKB-KW"/>
</dbReference>
<dbReference type="InterPro" id="IPR000719">
    <property type="entry name" value="Prot_kinase_dom"/>
</dbReference>
<dbReference type="AlphaFoldDB" id="A0A835M2Y2"/>
<proteinExistence type="predicted"/>
<dbReference type="SUPFAM" id="SSF56112">
    <property type="entry name" value="Protein kinase-like (PK-like)"/>
    <property type="match status" value="1"/>
</dbReference>
<keyword evidence="3" id="KW-1133">Transmembrane helix</keyword>
<comment type="caution">
    <text evidence="5">The sequence shown here is derived from an EMBL/GenBank/DDBJ whole genome shotgun (WGS) entry which is preliminary data.</text>
</comment>
<dbReference type="InterPro" id="IPR045274">
    <property type="entry name" value="WAK-like"/>
</dbReference>
<dbReference type="PROSITE" id="PS50011">
    <property type="entry name" value="PROTEIN_KINASE_DOM"/>
    <property type="match status" value="1"/>
</dbReference>
<keyword evidence="1" id="KW-0547">Nucleotide-binding</keyword>
<protein>
    <recommendedName>
        <fullName evidence="4">Protein kinase domain-containing protein</fullName>
    </recommendedName>
</protein>
<dbReference type="EMBL" id="JADFTS010000003">
    <property type="protein sequence ID" value="KAF9617110.1"/>
    <property type="molecule type" value="Genomic_DNA"/>
</dbReference>
<gene>
    <name evidence="5" type="ORF">IFM89_033276</name>
</gene>